<dbReference type="PANTHER" id="PTHR11905">
    <property type="entry name" value="ADAM A DISINTEGRIN AND METALLOPROTEASE DOMAIN"/>
    <property type="match status" value="1"/>
</dbReference>
<dbReference type="Pfam" id="PF01421">
    <property type="entry name" value="Reprolysin"/>
    <property type="match status" value="1"/>
</dbReference>
<dbReference type="InterPro" id="IPR036436">
    <property type="entry name" value="Disintegrin_dom_sf"/>
</dbReference>
<evidence type="ECO:0000313" key="6">
    <source>
        <dbReference type="Proteomes" id="UP001445076"/>
    </source>
</evidence>
<evidence type="ECO:0000256" key="1">
    <source>
        <dbReference type="ARBA" id="ARBA00023049"/>
    </source>
</evidence>
<dbReference type="InterPro" id="IPR024079">
    <property type="entry name" value="MetalloPept_cat_dom_sf"/>
</dbReference>
<gene>
    <name evidence="5" type="ORF">OTU49_004458</name>
</gene>
<sequence length="195" mass="21292">LLRKEPHLHNHNLVFLTRAVMNDDRVGRADIGQMCSEVQSVSVVKDLKEDPGLVGSILAHEMGHNLGMRHDDEGQRYLGHQCQCPTSMCIMNSSVSDVYNPRIAWSSCSREYVDNMLETTAYDCLKNVPTRMMSEASCGDGVVDVSAGEQCDCGPPEFCHNPCCVPTTCRLAANASCASGSCCDTQVTEIFNLAL</sequence>
<name>A0AAW0X2J7_CHEQU</name>
<accession>A0AAW0X2J7</accession>
<dbReference type="SUPFAM" id="SSF57552">
    <property type="entry name" value="Blood coagulation inhibitor (disintegrin)"/>
    <property type="match status" value="1"/>
</dbReference>
<comment type="caution">
    <text evidence="2">Lacks conserved residue(s) required for the propagation of feature annotation.</text>
</comment>
<dbReference type="SMART" id="SM00050">
    <property type="entry name" value="DISIN"/>
    <property type="match status" value="1"/>
</dbReference>
<dbReference type="PROSITE" id="PS50215">
    <property type="entry name" value="ADAM_MEPRO"/>
    <property type="match status" value="1"/>
</dbReference>
<dbReference type="PROSITE" id="PS50214">
    <property type="entry name" value="DISINTEGRIN_2"/>
    <property type="match status" value="1"/>
</dbReference>
<feature type="binding site" evidence="2">
    <location>
        <position position="64"/>
    </location>
    <ligand>
        <name>Zn(2+)</name>
        <dbReference type="ChEBI" id="CHEBI:29105"/>
        <note>catalytic</note>
    </ligand>
</feature>
<keyword evidence="2" id="KW-0479">Metal-binding</keyword>
<keyword evidence="1" id="KW-0645">Protease</keyword>
<keyword evidence="2" id="KW-0862">Zinc</keyword>
<dbReference type="AlphaFoldDB" id="A0AAW0X2J7"/>
<reference evidence="5 6" key="1">
    <citation type="journal article" date="2024" name="BMC Genomics">
        <title>Genome assembly of redclaw crayfish (Cherax quadricarinatus) provides insights into its immune adaptation and hypoxia tolerance.</title>
        <authorList>
            <person name="Liu Z."/>
            <person name="Zheng J."/>
            <person name="Li H."/>
            <person name="Fang K."/>
            <person name="Wang S."/>
            <person name="He J."/>
            <person name="Zhou D."/>
            <person name="Weng S."/>
            <person name="Chi M."/>
            <person name="Gu Z."/>
            <person name="He J."/>
            <person name="Li F."/>
            <person name="Wang M."/>
        </authorList>
    </citation>
    <scope>NUCLEOTIDE SEQUENCE [LARGE SCALE GENOMIC DNA]</scope>
    <source>
        <strain evidence="5">ZL_2023a</strain>
    </source>
</reference>
<feature type="disulfide bond" evidence="2">
    <location>
        <begin position="84"/>
        <end position="89"/>
    </location>
</feature>
<evidence type="ECO:0000256" key="2">
    <source>
        <dbReference type="PROSITE-ProRule" id="PRU00276"/>
    </source>
</evidence>
<keyword evidence="6" id="KW-1185">Reference proteome</keyword>
<dbReference type="GO" id="GO:0046872">
    <property type="term" value="F:metal ion binding"/>
    <property type="evidence" value="ECO:0007669"/>
    <property type="project" value="UniProtKB-KW"/>
</dbReference>
<dbReference type="PANTHER" id="PTHR11905:SF159">
    <property type="entry name" value="ADAM METALLOPROTEASE"/>
    <property type="match status" value="1"/>
</dbReference>
<evidence type="ECO:0000313" key="5">
    <source>
        <dbReference type="EMBL" id="KAK8737390.1"/>
    </source>
</evidence>
<feature type="domain" description="Disintegrin" evidence="3">
    <location>
        <begin position="135"/>
        <end position="184"/>
    </location>
</feature>
<dbReference type="Gene3D" id="3.40.390.10">
    <property type="entry name" value="Collagenase (Catalytic Domain)"/>
    <property type="match status" value="1"/>
</dbReference>
<dbReference type="Proteomes" id="UP001445076">
    <property type="component" value="Unassembled WGS sequence"/>
</dbReference>
<comment type="caution">
    <text evidence="5">The sequence shown here is derived from an EMBL/GenBank/DDBJ whole genome shotgun (WGS) entry which is preliminary data.</text>
</comment>
<keyword evidence="2" id="KW-1015">Disulfide bond</keyword>
<feature type="binding site" evidence="2">
    <location>
        <position position="60"/>
    </location>
    <ligand>
        <name>Zn(2+)</name>
        <dbReference type="ChEBI" id="CHEBI:29105"/>
        <note>catalytic</note>
    </ligand>
</feature>
<feature type="active site" evidence="2">
    <location>
        <position position="61"/>
    </location>
</feature>
<dbReference type="GO" id="GO:0006508">
    <property type="term" value="P:proteolysis"/>
    <property type="evidence" value="ECO:0007669"/>
    <property type="project" value="InterPro"/>
</dbReference>
<organism evidence="5 6">
    <name type="scientific">Cherax quadricarinatus</name>
    <name type="common">Australian red claw crayfish</name>
    <dbReference type="NCBI Taxonomy" id="27406"/>
    <lineage>
        <taxon>Eukaryota</taxon>
        <taxon>Metazoa</taxon>
        <taxon>Ecdysozoa</taxon>
        <taxon>Arthropoda</taxon>
        <taxon>Crustacea</taxon>
        <taxon>Multicrustacea</taxon>
        <taxon>Malacostraca</taxon>
        <taxon>Eumalacostraca</taxon>
        <taxon>Eucarida</taxon>
        <taxon>Decapoda</taxon>
        <taxon>Pleocyemata</taxon>
        <taxon>Astacidea</taxon>
        <taxon>Parastacoidea</taxon>
        <taxon>Parastacidae</taxon>
        <taxon>Cherax</taxon>
    </lineage>
</organism>
<evidence type="ECO:0000259" key="4">
    <source>
        <dbReference type="PROSITE" id="PS50215"/>
    </source>
</evidence>
<dbReference type="InterPro" id="IPR001762">
    <property type="entry name" value="Disintegrin_dom"/>
</dbReference>
<dbReference type="EMBL" id="JARKIK010000042">
    <property type="protein sequence ID" value="KAK8737390.1"/>
    <property type="molecule type" value="Genomic_DNA"/>
</dbReference>
<proteinExistence type="predicted"/>
<feature type="binding site" evidence="2">
    <location>
        <position position="70"/>
    </location>
    <ligand>
        <name>Zn(2+)</name>
        <dbReference type="ChEBI" id="CHEBI:29105"/>
        <note>catalytic</note>
    </ligand>
</feature>
<dbReference type="InterPro" id="IPR001590">
    <property type="entry name" value="Peptidase_M12B"/>
</dbReference>
<evidence type="ECO:0000259" key="3">
    <source>
        <dbReference type="PROSITE" id="PS50214"/>
    </source>
</evidence>
<protein>
    <submittedName>
        <fullName evidence="5">Uncharacterized protein</fullName>
    </submittedName>
</protein>
<dbReference type="SUPFAM" id="SSF55486">
    <property type="entry name" value="Metalloproteases ('zincins'), catalytic domain"/>
    <property type="match status" value="1"/>
</dbReference>
<dbReference type="GO" id="GO:0004222">
    <property type="term" value="F:metalloendopeptidase activity"/>
    <property type="evidence" value="ECO:0007669"/>
    <property type="project" value="InterPro"/>
</dbReference>
<keyword evidence="1" id="KW-0378">Hydrolase</keyword>
<dbReference type="Pfam" id="PF00200">
    <property type="entry name" value="Disintegrin"/>
    <property type="match status" value="1"/>
</dbReference>
<keyword evidence="1" id="KW-0482">Metalloprotease</keyword>
<feature type="domain" description="Peptidase M12B" evidence="4">
    <location>
        <begin position="1"/>
        <end position="129"/>
    </location>
</feature>
<feature type="non-terminal residue" evidence="5">
    <location>
        <position position="1"/>
    </location>
</feature>
<dbReference type="Gene3D" id="4.10.70.10">
    <property type="entry name" value="Disintegrin domain"/>
    <property type="match status" value="1"/>
</dbReference>